<organism evidence="1 4">
    <name type="scientific">Yersinia pekkanenii</name>
    <dbReference type="NCBI Taxonomy" id="1288385"/>
    <lineage>
        <taxon>Bacteria</taxon>
        <taxon>Pseudomonadati</taxon>
        <taxon>Pseudomonadota</taxon>
        <taxon>Gammaproteobacteria</taxon>
        <taxon>Enterobacterales</taxon>
        <taxon>Yersiniaceae</taxon>
        <taxon>Yersinia</taxon>
    </lineage>
</organism>
<dbReference type="EMBL" id="CWJL01000008">
    <property type="protein sequence ID" value="CRY66824.1"/>
    <property type="molecule type" value="Genomic_DNA"/>
</dbReference>
<reference evidence="2 3" key="1">
    <citation type="submission" date="2015-03" db="EMBL/GenBank/DDBJ databases">
        <authorList>
            <consortium name="Pathogen Informatics"/>
            <person name="Murphy D."/>
        </authorList>
    </citation>
    <scope>NUCLEOTIDE SEQUENCE [LARGE SCALE GENOMIC DNA]</scope>
    <source>
        <strain evidence="2">Type strain: CIP110230</strain>
        <strain evidence="3">type strain: CIP110230</strain>
    </source>
</reference>
<evidence type="ECO:0000313" key="4">
    <source>
        <dbReference type="Proteomes" id="UP000045840"/>
    </source>
</evidence>
<proteinExistence type="predicted"/>
<reference evidence="1" key="3">
    <citation type="submission" date="2015-03" db="EMBL/GenBank/DDBJ databases">
        <authorList>
            <person name="Murphy D."/>
        </authorList>
    </citation>
    <scope>NUCLEOTIDE SEQUENCE [LARGE SCALE GENOMIC DNA]</scope>
    <source>
        <strain evidence="1">A125KOH2</strain>
    </source>
</reference>
<accession>A0A0T9P2D8</accession>
<name>A0A0T9P2D8_9GAMM</name>
<protein>
    <submittedName>
        <fullName evidence="1">Uncharacterized protein</fullName>
    </submittedName>
</protein>
<dbReference type="AlphaFoldDB" id="A0A0T9P2D8"/>
<sequence>MNKNDHLTPTRVDLGLHVGKVAILRIVYFSSA</sequence>
<keyword evidence="3" id="KW-1185">Reference proteome</keyword>
<gene>
    <name evidence="1" type="ORF">ERS008529_01177</name>
    <name evidence="2" type="ORF">ERS137968_02014</name>
</gene>
<evidence type="ECO:0000313" key="3">
    <source>
        <dbReference type="Proteomes" id="UP000044625"/>
    </source>
</evidence>
<dbReference type="Proteomes" id="UP000044625">
    <property type="component" value="Unassembled WGS sequence"/>
</dbReference>
<dbReference type="EMBL" id="CQAZ01000008">
    <property type="protein sequence ID" value="CNH41461.1"/>
    <property type="molecule type" value="Genomic_DNA"/>
</dbReference>
<evidence type="ECO:0000313" key="2">
    <source>
        <dbReference type="EMBL" id="CRY66824.1"/>
    </source>
</evidence>
<dbReference type="STRING" id="1288385.ERS137968_02014"/>
<dbReference type="Proteomes" id="UP000045840">
    <property type="component" value="Unassembled WGS sequence"/>
</dbReference>
<evidence type="ECO:0000313" key="1">
    <source>
        <dbReference type="EMBL" id="CNH41461.1"/>
    </source>
</evidence>
<reference evidence="4" key="2">
    <citation type="submission" date="2015-03" db="EMBL/GenBank/DDBJ databases">
        <authorList>
            <consortium name="Pathogen Informatics"/>
        </authorList>
    </citation>
    <scope>NUCLEOTIDE SEQUENCE [LARGE SCALE GENOMIC DNA]</scope>
    <source>
        <strain evidence="4">A125KOH2</strain>
    </source>
</reference>